<dbReference type="InterPro" id="IPR010043">
    <property type="entry name" value="UTase/UR"/>
</dbReference>
<evidence type="ECO:0000313" key="4">
    <source>
        <dbReference type="EMBL" id="GMA88807.1"/>
    </source>
</evidence>
<evidence type="ECO:0000259" key="3">
    <source>
        <dbReference type="PROSITE" id="PS51671"/>
    </source>
</evidence>
<evidence type="ECO:0000256" key="2">
    <source>
        <dbReference type="SAM" id="MobiDB-lite"/>
    </source>
</evidence>
<feature type="compositionally biased region" description="Basic residues" evidence="2">
    <location>
        <begin position="247"/>
        <end position="270"/>
    </location>
</feature>
<evidence type="ECO:0000256" key="1">
    <source>
        <dbReference type="ARBA" id="ARBA00022801"/>
    </source>
</evidence>
<keyword evidence="1" id="KW-0378">Hydrolase</keyword>
<dbReference type="EMBL" id="BSUZ01000001">
    <property type="protein sequence ID" value="GMA88807.1"/>
    <property type="molecule type" value="Genomic_DNA"/>
</dbReference>
<feature type="domain" description="ACT" evidence="3">
    <location>
        <begin position="119"/>
        <end position="195"/>
    </location>
</feature>
<sequence>MVERLVREHLTLVDLATRRDPDDPRTVEALVAAVDGRADVLALLRALTEADAVAAGPAAWSAWRARLVDDLTSRAATVLTGAPVPGPAPLTADETSLAAGVRAGGSPQIDVRDLDGMHVVTVVAPDRLGLFGDVAGLLAAHGLSVRSALVRTVDGVAVDTWWVTAPYGDLPPVATMLTALRRMADGDRTVLDRLARRDAAYRPGRGVPAQPRAVLVPGASEHATVVEVRAADRPGLLHALGREARRGRCRRPLRPRRHPRRPGRRHPLPG</sequence>
<evidence type="ECO:0000313" key="5">
    <source>
        <dbReference type="Proteomes" id="UP001157017"/>
    </source>
</evidence>
<dbReference type="Pfam" id="PF01842">
    <property type="entry name" value="ACT"/>
    <property type="match status" value="1"/>
</dbReference>
<dbReference type="Proteomes" id="UP001157017">
    <property type="component" value="Unassembled WGS sequence"/>
</dbReference>
<organism evidence="4 5">
    <name type="scientific">Angustibacter aerolatus</name>
    <dbReference type="NCBI Taxonomy" id="1162965"/>
    <lineage>
        <taxon>Bacteria</taxon>
        <taxon>Bacillati</taxon>
        <taxon>Actinomycetota</taxon>
        <taxon>Actinomycetes</taxon>
        <taxon>Kineosporiales</taxon>
        <taxon>Kineosporiaceae</taxon>
    </lineage>
</organism>
<dbReference type="InterPro" id="IPR045865">
    <property type="entry name" value="ACT-like_dom_sf"/>
</dbReference>
<reference evidence="5" key="1">
    <citation type="journal article" date="2019" name="Int. J. Syst. Evol. Microbiol.">
        <title>The Global Catalogue of Microorganisms (GCM) 10K type strain sequencing project: providing services to taxonomists for standard genome sequencing and annotation.</title>
        <authorList>
            <consortium name="The Broad Institute Genomics Platform"/>
            <consortium name="The Broad Institute Genome Sequencing Center for Infectious Disease"/>
            <person name="Wu L."/>
            <person name="Ma J."/>
        </authorList>
    </citation>
    <scope>NUCLEOTIDE SEQUENCE [LARGE SCALE GENOMIC DNA]</scope>
    <source>
        <strain evidence="5">NBRC 108730</strain>
    </source>
</reference>
<dbReference type="PROSITE" id="PS51671">
    <property type="entry name" value="ACT"/>
    <property type="match status" value="1"/>
</dbReference>
<name>A0ABQ6JLZ2_9ACTN</name>
<dbReference type="PANTHER" id="PTHR47320">
    <property type="entry name" value="BIFUNCTIONAL URIDYLYLTRANSFERASE/URIDYLYL-REMOVING ENZYME"/>
    <property type="match status" value="1"/>
</dbReference>
<keyword evidence="5" id="KW-1185">Reference proteome</keyword>
<dbReference type="InterPro" id="IPR002912">
    <property type="entry name" value="ACT_dom"/>
</dbReference>
<feature type="region of interest" description="Disordered" evidence="2">
    <location>
        <begin position="244"/>
        <end position="270"/>
    </location>
</feature>
<gene>
    <name evidence="4" type="ORF">GCM10025868_40570</name>
</gene>
<proteinExistence type="predicted"/>
<protein>
    <recommendedName>
        <fullName evidence="3">ACT domain-containing protein</fullName>
    </recommendedName>
</protein>
<dbReference type="PANTHER" id="PTHR47320:SF1">
    <property type="entry name" value="BIFUNCTIONAL URIDYLYLTRANSFERASE_URIDYLYL-REMOVING ENZYME"/>
    <property type="match status" value="1"/>
</dbReference>
<dbReference type="CDD" id="cd04873">
    <property type="entry name" value="ACT_UUR-ACR-like"/>
    <property type="match status" value="1"/>
</dbReference>
<dbReference type="SUPFAM" id="SSF55021">
    <property type="entry name" value="ACT-like"/>
    <property type="match status" value="1"/>
</dbReference>
<comment type="caution">
    <text evidence="4">The sequence shown here is derived from an EMBL/GenBank/DDBJ whole genome shotgun (WGS) entry which is preliminary data.</text>
</comment>
<accession>A0ABQ6JLZ2</accession>